<dbReference type="SUPFAM" id="SSF102114">
    <property type="entry name" value="Radical SAM enzymes"/>
    <property type="match status" value="1"/>
</dbReference>
<dbReference type="Gene3D" id="3.20.20.70">
    <property type="entry name" value="Aldolase class I"/>
    <property type="match status" value="1"/>
</dbReference>
<protein>
    <submittedName>
        <fullName evidence="7">DNA modification/repair radical SAM protein</fullName>
    </submittedName>
</protein>
<comment type="caution">
    <text evidence="7">The sequence shown here is derived from an EMBL/GenBank/DDBJ whole genome shotgun (WGS) entry which is preliminary data.</text>
</comment>
<dbReference type="InterPro" id="IPR058240">
    <property type="entry name" value="rSAM_sf"/>
</dbReference>
<keyword evidence="2" id="KW-0949">S-adenosyl-L-methionine</keyword>
<dbReference type="PANTHER" id="PTHR21180:SF9">
    <property type="entry name" value="TYPE II SECRETION SYSTEM PROTEIN K"/>
    <property type="match status" value="1"/>
</dbReference>
<dbReference type="SMART" id="SM00729">
    <property type="entry name" value="Elp3"/>
    <property type="match status" value="1"/>
</dbReference>
<evidence type="ECO:0000256" key="5">
    <source>
        <dbReference type="ARBA" id="ARBA00023014"/>
    </source>
</evidence>
<organism evidence="7 8">
    <name type="scientific">Formosa undariae</name>
    <dbReference type="NCBI Taxonomy" id="1325436"/>
    <lineage>
        <taxon>Bacteria</taxon>
        <taxon>Pseudomonadati</taxon>
        <taxon>Bacteroidota</taxon>
        <taxon>Flavobacteriia</taxon>
        <taxon>Flavobacteriales</taxon>
        <taxon>Flavobacteriaceae</taxon>
        <taxon>Formosa</taxon>
    </lineage>
</organism>
<dbReference type="Pfam" id="PF04055">
    <property type="entry name" value="Radical_SAM"/>
    <property type="match status" value="1"/>
</dbReference>
<keyword evidence="3" id="KW-0479">Metal-binding</keyword>
<dbReference type="InterPro" id="IPR013785">
    <property type="entry name" value="Aldolase_TIM"/>
</dbReference>
<dbReference type="PANTHER" id="PTHR21180">
    <property type="entry name" value="ENDONUCLEASE/EXONUCLEASE/PHOSPHATASE FAMILY DOMAIN-CONTAINING PROTEIN 1"/>
    <property type="match status" value="1"/>
</dbReference>
<dbReference type="InterPro" id="IPR010994">
    <property type="entry name" value="RuvA_2-like"/>
</dbReference>
<keyword evidence="8" id="KW-1185">Reference proteome</keyword>
<evidence type="ECO:0000313" key="7">
    <source>
        <dbReference type="EMBL" id="MFB9052167.1"/>
    </source>
</evidence>
<dbReference type="InterPro" id="IPR051675">
    <property type="entry name" value="Endo/Exo/Phosphatase_dom_1"/>
</dbReference>
<evidence type="ECO:0000256" key="4">
    <source>
        <dbReference type="ARBA" id="ARBA00023004"/>
    </source>
</evidence>
<sequence>MSFERVQEKLNILADAAKYDVSCSSSGSNRTNTNKGLGDASASGICHTYTEDGRCVSLLKILLTNHCIFDCAYCVTRKSNDIKRAAFQVQEVVDLTINFYRRNYIEGLFLSSGIFKSADYTMERLVSVAKKLRLEENFNGYIHLKSIPGASDELMREAGLYADRLSVNIEIPTKEGLKLLAPEKNRADFIKPMEKVKNEIIQYKNEKKLIKSTPKYAPAGQSTQMIVGASGESDMQIMYTSNYFYKNFNLKRVYYSGYVPISYDTRLPQIGTPVPMLRENRLYQTDWLLRFYGFNIEEILNAQHQHLDLDIDPKLGWALRNLHEFPVDVNKADKRMLARIPGLGMKSVFKILSARRYRQLNWDHLKAIGVSLNRAQYFLICASNKFETRDLTAEKIKGLILQNTKSKYTSMLSNQLNLFG</sequence>
<evidence type="ECO:0000256" key="1">
    <source>
        <dbReference type="ARBA" id="ARBA00001966"/>
    </source>
</evidence>
<evidence type="ECO:0000313" key="8">
    <source>
        <dbReference type="Proteomes" id="UP001589605"/>
    </source>
</evidence>
<dbReference type="EMBL" id="JBHMEZ010000003">
    <property type="protein sequence ID" value="MFB9052167.1"/>
    <property type="molecule type" value="Genomic_DNA"/>
</dbReference>
<accession>A0ABV5EYB4</accession>
<reference evidence="7 8" key="1">
    <citation type="submission" date="2024-09" db="EMBL/GenBank/DDBJ databases">
        <authorList>
            <person name="Sun Q."/>
            <person name="Mori K."/>
        </authorList>
    </citation>
    <scope>NUCLEOTIDE SEQUENCE [LARGE SCALE GENOMIC DNA]</scope>
    <source>
        <strain evidence="7 8">CECT 8286</strain>
    </source>
</reference>
<dbReference type="SFLD" id="SFLDS00029">
    <property type="entry name" value="Radical_SAM"/>
    <property type="match status" value="1"/>
</dbReference>
<feature type="domain" description="Elp3/MiaA/NifB-like radical SAM core" evidence="6">
    <location>
        <begin position="57"/>
        <end position="284"/>
    </location>
</feature>
<dbReference type="InterPro" id="IPR007197">
    <property type="entry name" value="rSAM"/>
</dbReference>
<keyword evidence="5" id="KW-0411">Iron-sulfur</keyword>
<dbReference type="SFLD" id="SFLDG01102">
    <property type="entry name" value="Uncharacterised_Radical_SAM_Su"/>
    <property type="match status" value="1"/>
</dbReference>
<evidence type="ECO:0000256" key="2">
    <source>
        <dbReference type="ARBA" id="ARBA00022691"/>
    </source>
</evidence>
<evidence type="ECO:0000256" key="3">
    <source>
        <dbReference type="ARBA" id="ARBA00022723"/>
    </source>
</evidence>
<dbReference type="NCBIfam" id="TIGR03916">
    <property type="entry name" value="rSAM_link_UDG"/>
    <property type="match status" value="1"/>
</dbReference>
<gene>
    <name evidence="7" type="ORF">ACFFVB_03670</name>
</gene>
<dbReference type="SUPFAM" id="SSF47781">
    <property type="entry name" value="RuvA domain 2-like"/>
    <property type="match status" value="1"/>
</dbReference>
<evidence type="ECO:0000259" key="6">
    <source>
        <dbReference type="SMART" id="SM00729"/>
    </source>
</evidence>
<keyword evidence="4" id="KW-0408">Iron</keyword>
<dbReference type="RefSeq" id="WP_382381282.1">
    <property type="nucleotide sequence ID" value="NZ_JBHMEZ010000003.1"/>
</dbReference>
<dbReference type="InterPro" id="IPR023874">
    <property type="entry name" value="DNA_rSAM_put"/>
</dbReference>
<comment type="cofactor">
    <cofactor evidence="1">
        <name>[4Fe-4S] cluster</name>
        <dbReference type="ChEBI" id="CHEBI:49883"/>
    </cofactor>
</comment>
<dbReference type="Proteomes" id="UP001589605">
    <property type="component" value="Unassembled WGS sequence"/>
</dbReference>
<dbReference type="InterPro" id="IPR006638">
    <property type="entry name" value="Elp3/MiaA/NifB-like_rSAM"/>
</dbReference>
<proteinExistence type="predicted"/>
<name>A0ABV5EYB4_9FLAO</name>